<reference evidence="1 2" key="1">
    <citation type="submission" date="2017-01" db="EMBL/GenBank/DDBJ databases">
        <title>Complete Genome Sequence of Vibrio Parahaemolyticus Bacteriophage pTD1.</title>
        <authorList>
            <person name="Midorikawa Y."/>
            <person name="Sano M."/>
        </authorList>
    </citation>
    <scope>NUCLEOTIDE SEQUENCE [LARGE SCALE GENOMIC DNA]</scope>
    <source>
        <strain evidence="1">PTD1</strain>
    </source>
</reference>
<sequence>MSKPIAKAPGDIQHEVMTKLQVHVDKIKSIRLNAEYELVEWINGLSDEQFKFLPATVSWEILGGRHYLLIPVTDEQLTVTREFGLINVHTKADKELNIEELLQNYVSDSFIKNGCIKPSVRRIIVAWSVGSYPYIFDAHRGSDTLTISITGPEALFMDDEKFLELYVNVNTRDVPPHDRESIDKAYQYHEEGPDTSTDEMFQEVSEAVQEAVREEIEPLMPERCTMATTESGRYAVEVYREFPDREAALNFMKAQLEL</sequence>
<dbReference type="OrthoDB" id="31502at10239"/>
<accession>A0A1Q2U2T0</accession>
<dbReference type="Proteomes" id="UP000221243">
    <property type="component" value="Segment"/>
</dbReference>
<proteinExistence type="predicted"/>
<name>A0A1Q2U2T0_9CAUD</name>
<evidence type="ECO:0000313" key="2">
    <source>
        <dbReference type="Proteomes" id="UP000221243"/>
    </source>
</evidence>
<keyword evidence="2" id="KW-1185">Reference proteome</keyword>
<dbReference type="RefSeq" id="YP_009599346.1">
    <property type="nucleotide sequence ID" value="NC_041916.1"/>
</dbReference>
<dbReference type="KEGG" id="vg:40075075"/>
<evidence type="ECO:0000313" key="1">
    <source>
        <dbReference type="EMBL" id="BAW98268.1"/>
    </source>
</evidence>
<dbReference type="EMBL" id="AP017972">
    <property type="protein sequence ID" value="BAW98268.1"/>
    <property type="molecule type" value="Genomic_DNA"/>
</dbReference>
<dbReference type="GeneID" id="40075075"/>
<protein>
    <submittedName>
        <fullName evidence="1">Uncharacterized protein</fullName>
    </submittedName>
</protein>
<organism evidence="1 2">
    <name type="scientific">Vibrio phage pTD1</name>
    <dbReference type="NCBI Taxonomy" id="1938577"/>
    <lineage>
        <taxon>Viruses</taxon>
        <taxon>Duplodnaviria</taxon>
        <taxon>Heunggongvirae</taxon>
        <taxon>Uroviricota</taxon>
        <taxon>Caudoviricetes</taxon>
        <taxon>Chimalliviridae</taxon>
        <taxon>Gorgonvirinae</taxon>
        <taxon>Tidunavirus</taxon>
        <taxon>Tidunavirus pTD1</taxon>
    </lineage>
</organism>